<reference evidence="3" key="1">
    <citation type="journal article" date="2017" name="Nat. Ecol. Evol.">
        <title>Genome expansion and lineage-specific genetic innovations in the forest pathogenic fungi Armillaria.</title>
        <authorList>
            <person name="Sipos G."/>
            <person name="Prasanna A.N."/>
            <person name="Walter M.C."/>
            <person name="O'Connor E."/>
            <person name="Balint B."/>
            <person name="Krizsan K."/>
            <person name="Kiss B."/>
            <person name="Hess J."/>
            <person name="Varga T."/>
            <person name="Slot J."/>
            <person name="Riley R."/>
            <person name="Boka B."/>
            <person name="Rigling D."/>
            <person name="Barry K."/>
            <person name="Lee J."/>
            <person name="Mihaltcheva S."/>
            <person name="LaButti K."/>
            <person name="Lipzen A."/>
            <person name="Waldron R."/>
            <person name="Moloney N.M."/>
            <person name="Sperisen C."/>
            <person name="Kredics L."/>
            <person name="Vagvoelgyi C."/>
            <person name="Patrignani A."/>
            <person name="Fitzpatrick D."/>
            <person name="Nagy I."/>
            <person name="Doyle S."/>
            <person name="Anderson J.B."/>
            <person name="Grigoriev I.V."/>
            <person name="Gueldener U."/>
            <person name="Muensterkoetter M."/>
            <person name="Nagy L.G."/>
        </authorList>
    </citation>
    <scope>NUCLEOTIDE SEQUENCE [LARGE SCALE GENOMIC DNA]</scope>
    <source>
        <strain evidence="3">28-4</strain>
    </source>
</reference>
<proteinExistence type="predicted"/>
<evidence type="ECO:0000313" key="2">
    <source>
        <dbReference type="EMBL" id="PBK69908.1"/>
    </source>
</evidence>
<dbReference type="EMBL" id="KZ293428">
    <property type="protein sequence ID" value="PBK69908.1"/>
    <property type="molecule type" value="Genomic_DNA"/>
</dbReference>
<name>A0A2H3BV28_9AGAR</name>
<keyword evidence="1" id="KW-1133">Transmembrane helix</keyword>
<feature type="transmembrane region" description="Helical" evidence="1">
    <location>
        <begin position="42"/>
        <end position="60"/>
    </location>
</feature>
<keyword evidence="1" id="KW-0812">Transmembrane</keyword>
<evidence type="ECO:0000256" key="1">
    <source>
        <dbReference type="SAM" id="Phobius"/>
    </source>
</evidence>
<gene>
    <name evidence="2" type="ORF">ARMSODRAFT_956723</name>
</gene>
<protein>
    <submittedName>
        <fullName evidence="2">Uncharacterized protein</fullName>
    </submittedName>
</protein>
<organism evidence="2 3">
    <name type="scientific">Armillaria solidipes</name>
    <dbReference type="NCBI Taxonomy" id="1076256"/>
    <lineage>
        <taxon>Eukaryota</taxon>
        <taxon>Fungi</taxon>
        <taxon>Dikarya</taxon>
        <taxon>Basidiomycota</taxon>
        <taxon>Agaricomycotina</taxon>
        <taxon>Agaricomycetes</taxon>
        <taxon>Agaricomycetidae</taxon>
        <taxon>Agaricales</taxon>
        <taxon>Marasmiineae</taxon>
        <taxon>Physalacriaceae</taxon>
        <taxon>Armillaria</taxon>
    </lineage>
</organism>
<keyword evidence="3" id="KW-1185">Reference proteome</keyword>
<evidence type="ECO:0000313" key="3">
    <source>
        <dbReference type="Proteomes" id="UP000218334"/>
    </source>
</evidence>
<dbReference type="Proteomes" id="UP000218334">
    <property type="component" value="Unassembled WGS sequence"/>
</dbReference>
<sequence length="87" mass="9746">ARFTAIDVLDVFCVLREFYLSGQIMRVPLVSVKLATVVVESFLYGIFFVLDLTSVTLLFVRRPSGSRKTALSVQRSMFTDSGLLSYS</sequence>
<accession>A0A2H3BV28</accession>
<feature type="non-terminal residue" evidence="2">
    <location>
        <position position="1"/>
    </location>
</feature>
<dbReference type="AlphaFoldDB" id="A0A2H3BV28"/>
<keyword evidence="1" id="KW-0472">Membrane</keyword>
<dbReference type="STRING" id="1076256.A0A2H3BV28"/>